<dbReference type="Proteomes" id="UP000189911">
    <property type="component" value="Chromosome H"/>
</dbReference>
<keyword evidence="6 8" id="KW-1133">Transmembrane helix</keyword>
<evidence type="ECO:0000256" key="1">
    <source>
        <dbReference type="ARBA" id="ARBA00004643"/>
    </source>
</evidence>
<dbReference type="Pfam" id="PF10215">
    <property type="entry name" value="Ost4"/>
    <property type="match status" value="1"/>
</dbReference>
<protein>
    <submittedName>
        <fullName evidence="9">LANO_0H04533g1_1</fullName>
    </submittedName>
</protein>
<comment type="subcellular location">
    <subcellularLocation>
        <location evidence="1">Endoplasmic reticulum membrane</location>
        <topology evidence="1">Single-pass type III membrane protein</topology>
    </subcellularLocation>
</comment>
<reference evidence="10" key="1">
    <citation type="submission" date="2016-03" db="EMBL/GenBank/DDBJ databases">
        <authorList>
            <person name="Devillers Hugo."/>
        </authorList>
    </citation>
    <scope>NUCLEOTIDE SEQUENCE [LARGE SCALE GENOMIC DNA]</scope>
</reference>
<organism evidence="9 10">
    <name type="scientific">Lachancea nothofagi CBS 11611</name>
    <dbReference type="NCBI Taxonomy" id="1266666"/>
    <lineage>
        <taxon>Eukaryota</taxon>
        <taxon>Fungi</taxon>
        <taxon>Dikarya</taxon>
        <taxon>Ascomycota</taxon>
        <taxon>Saccharomycotina</taxon>
        <taxon>Saccharomycetes</taxon>
        <taxon>Saccharomycetales</taxon>
        <taxon>Saccharomycetaceae</taxon>
        <taxon>Lachancea</taxon>
    </lineage>
</organism>
<evidence type="ECO:0000313" key="9">
    <source>
        <dbReference type="EMBL" id="SCV05304.1"/>
    </source>
</evidence>
<evidence type="ECO:0000256" key="8">
    <source>
        <dbReference type="SAM" id="Phobius"/>
    </source>
</evidence>
<evidence type="ECO:0000313" key="10">
    <source>
        <dbReference type="Proteomes" id="UP000189911"/>
    </source>
</evidence>
<dbReference type="SUPFAM" id="SSF103464">
    <property type="entry name" value="Oligosaccharyltransferase subunit ost4p"/>
    <property type="match status" value="1"/>
</dbReference>
<keyword evidence="7 8" id="KW-0472">Membrane</keyword>
<evidence type="ECO:0000256" key="7">
    <source>
        <dbReference type="ARBA" id="ARBA00023136"/>
    </source>
</evidence>
<name>A0A1G4KLM5_9SACH</name>
<sequence>MISDEQLNSLAILCGIVMFTLILVYHAIFSSTKKSVLKAT</sequence>
<comment type="similarity">
    <text evidence="2">Belongs to the OST4 family.</text>
</comment>
<keyword evidence="10" id="KW-1185">Reference proteome</keyword>
<keyword evidence="3 8" id="KW-0812">Transmembrane</keyword>
<dbReference type="AlphaFoldDB" id="A0A1G4KLM5"/>
<evidence type="ECO:0000256" key="4">
    <source>
        <dbReference type="ARBA" id="ARBA00022824"/>
    </source>
</evidence>
<accession>A0A1G4KLM5</accession>
<keyword evidence="5" id="KW-0735">Signal-anchor</keyword>
<keyword evidence="4" id="KW-0256">Endoplasmic reticulum</keyword>
<evidence type="ECO:0000256" key="6">
    <source>
        <dbReference type="ARBA" id="ARBA00022989"/>
    </source>
</evidence>
<dbReference type="EMBL" id="LT598447">
    <property type="protein sequence ID" value="SCV05304.1"/>
    <property type="molecule type" value="Genomic_DNA"/>
</dbReference>
<evidence type="ECO:0000256" key="2">
    <source>
        <dbReference type="ARBA" id="ARBA00007685"/>
    </source>
</evidence>
<evidence type="ECO:0000256" key="5">
    <source>
        <dbReference type="ARBA" id="ARBA00022968"/>
    </source>
</evidence>
<gene>
    <name evidence="9" type="ORF">LANO_0H04533G</name>
</gene>
<dbReference type="GO" id="GO:0005789">
    <property type="term" value="C:endoplasmic reticulum membrane"/>
    <property type="evidence" value="ECO:0007669"/>
    <property type="project" value="UniProtKB-SubCell"/>
</dbReference>
<dbReference type="OrthoDB" id="2124077at2759"/>
<proteinExistence type="inferred from homology"/>
<dbReference type="InterPro" id="IPR018943">
    <property type="entry name" value="Oligosaccaryltransferase"/>
</dbReference>
<evidence type="ECO:0000256" key="3">
    <source>
        <dbReference type="ARBA" id="ARBA00022692"/>
    </source>
</evidence>
<dbReference type="InterPro" id="IPR036330">
    <property type="entry name" value="Ost4p_sf"/>
</dbReference>
<feature type="transmembrane region" description="Helical" evidence="8">
    <location>
        <begin position="6"/>
        <end position="28"/>
    </location>
</feature>